<evidence type="ECO:0000313" key="6">
    <source>
        <dbReference type="Proteomes" id="UP000663870"/>
    </source>
</evidence>
<dbReference type="InterPro" id="IPR001466">
    <property type="entry name" value="Beta-lactam-related"/>
</dbReference>
<dbReference type="InterPro" id="IPR012338">
    <property type="entry name" value="Beta-lactam/transpept-like"/>
</dbReference>
<proteinExistence type="predicted"/>
<dbReference type="Proteomes" id="UP000663870">
    <property type="component" value="Unassembled WGS sequence"/>
</dbReference>
<name>A0A814NLV9_9BILA</name>
<evidence type="ECO:0000313" key="4">
    <source>
        <dbReference type="EMBL" id="CAF1291625.1"/>
    </source>
</evidence>
<evidence type="ECO:0000313" key="5">
    <source>
        <dbReference type="Proteomes" id="UP000663854"/>
    </source>
</evidence>
<dbReference type="EMBL" id="CAJNOH010000643">
    <property type="protein sequence ID" value="CAF1094872.1"/>
    <property type="molecule type" value="Genomic_DNA"/>
</dbReference>
<evidence type="ECO:0000256" key="1">
    <source>
        <dbReference type="SAM" id="Phobius"/>
    </source>
</evidence>
<dbReference type="Proteomes" id="UP000663854">
    <property type="component" value="Unassembled WGS sequence"/>
</dbReference>
<dbReference type="Gene3D" id="3.40.710.10">
    <property type="entry name" value="DD-peptidase/beta-lactamase superfamily"/>
    <property type="match status" value="1"/>
</dbReference>
<dbReference type="EMBL" id="CAJNOL010001119">
    <property type="protein sequence ID" value="CAF1291625.1"/>
    <property type="molecule type" value="Genomic_DNA"/>
</dbReference>
<feature type="domain" description="Beta-lactamase-related" evidence="2">
    <location>
        <begin position="27"/>
        <end position="390"/>
    </location>
</feature>
<dbReference type="InterPro" id="IPR052907">
    <property type="entry name" value="Beta-lactamase/esterase"/>
</dbReference>
<gene>
    <name evidence="4" type="ORF">JXQ802_LOCUS29029</name>
    <name evidence="3" type="ORF">PYM288_LOCUS19364</name>
</gene>
<dbReference type="AlphaFoldDB" id="A0A814NLV9"/>
<keyword evidence="1" id="KW-1133">Transmembrane helix</keyword>
<sequence>MANNNNNNNNNIHGYVAPGWNSVRSVFEQNLAEGLDIGASLCIYHRGQCVVDLYGGWKDIQRKKEPYTSDTLQLVFSVSKGIMAAAIALCVEKGWLDYDIPVAQYWPEFAANGKQNITVSDVLSHRAGLPYVDEQLTLDDVCNWSRMTSLLAAQKPHWEPGTIHGYHAVTSGFLGGELIRRVDPHHRPFGQFVRDEIDNEFYLGVPNDEIEARVALLIKKINTNSTILPPMNSFTEKTLTCNGAFPIESQNMSDSVFNKPQLHRAEIPAANGITNARSLARIYARLIGDINENGQKKQRLISEKTLTRATTNVTPVGEPDRILFGIKSIFAMGGFHIYSDYFKAMGTGVFGHKGLGGSCAFGYPPQKLTFAHVCNHLDFSTPTLDPRTIRLLLAIENILNHKNNSKNNNAHIPNAGTSVQSLQLQLLGIAGVLLVVLVIVLPLTFVLTGIKGNTTLSYSTTIATTLTTITTSTTTLSPYACGNMTFYNNTELGGTDIG</sequence>
<reference evidence="3" key="1">
    <citation type="submission" date="2021-02" db="EMBL/GenBank/DDBJ databases">
        <authorList>
            <person name="Nowell W R."/>
        </authorList>
    </citation>
    <scope>NUCLEOTIDE SEQUENCE</scope>
</reference>
<comment type="caution">
    <text evidence="3">The sequence shown here is derived from an EMBL/GenBank/DDBJ whole genome shotgun (WGS) entry which is preliminary data.</text>
</comment>
<organism evidence="3 5">
    <name type="scientific">Rotaria sordida</name>
    <dbReference type="NCBI Taxonomy" id="392033"/>
    <lineage>
        <taxon>Eukaryota</taxon>
        <taxon>Metazoa</taxon>
        <taxon>Spiralia</taxon>
        <taxon>Gnathifera</taxon>
        <taxon>Rotifera</taxon>
        <taxon>Eurotatoria</taxon>
        <taxon>Bdelloidea</taxon>
        <taxon>Philodinida</taxon>
        <taxon>Philodinidae</taxon>
        <taxon>Rotaria</taxon>
    </lineage>
</organism>
<dbReference type="Pfam" id="PF00144">
    <property type="entry name" value="Beta-lactamase"/>
    <property type="match status" value="1"/>
</dbReference>
<keyword evidence="6" id="KW-1185">Reference proteome</keyword>
<dbReference type="SUPFAM" id="SSF56601">
    <property type="entry name" value="beta-lactamase/transpeptidase-like"/>
    <property type="match status" value="1"/>
</dbReference>
<feature type="transmembrane region" description="Helical" evidence="1">
    <location>
        <begin position="426"/>
        <end position="450"/>
    </location>
</feature>
<protein>
    <recommendedName>
        <fullName evidence="2">Beta-lactamase-related domain-containing protein</fullName>
    </recommendedName>
</protein>
<accession>A0A814NLV9</accession>
<evidence type="ECO:0000259" key="2">
    <source>
        <dbReference type="Pfam" id="PF00144"/>
    </source>
</evidence>
<keyword evidence="1" id="KW-0812">Transmembrane</keyword>
<dbReference type="PANTHER" id="PTHR43319:SF3">
    <property type="entry name" value="BETA-LACTAMASE-RELATED DOMAIN-CONTAINING PROTEIN"/>
    <property type="match status" value="1"/>
</dbReference>
<evidence type="ECO:0000313" key="3">
    <source>
        <dbReference type="EMBL" id="CAF1094872.1"/>
    </source>
</evidence>
<keyword evidence="1" id="KW-0472">Membrane</keyword>
<dbReference type="PANTHER" id="PTHR43319">
    <property type="entry name" value="BETA-LACTAMASE-RELATED"/>
    <property type="match status" value="1"/>
</dbReference>